<comment type="caution">
    <text evidence="2">The sequence shown here is derived from an EMBL/GenBank/DDBJ whole genome shotgun (WGS) entry which is preliminary data.</text>
</comment>
<dbReference type="Proteomes" id="UP000299102">
    <property type="component" value="Unassembled WGS sequence"/>
</dbReference>
<keyword evidence="2" id="KW-0695">RNA-directed DNA polymerase</keyword>
<evidence type="ECO:0000313" key="3">
    <source>
        <dbReference type="Proteomes" id="UP000299102"/>
    </source>
</evidence>
<feature type="domain" description="Reverse transcriptase" evidence="1">
    <location>
        <begin position="123"/>
        <end position="211"/>
    </location>
</feature>
<dbReference type="Pfam" id="PF00078">
    <property type="entry name" value="RVT_1"/>
    <property type="match status" value="1"/>
</dbReference>
<evidence type="ECO:0000313" key="2">
    <source>
        <dbReference type="EMBL" id="GBP71469.1"/>
    </source>
</evidence>
<dbReference type="AlphaFoldDB" id="A0A4C1YA07"/>
<reference evidence="2 3" key="1">
    <citation type="journal article" date="2019" name="Commun. Biol.">
        <title>The bagworm genome reveals a unique fibroin gene that provides high tensile strength.</title>
        <authorList>
            <person name="Kono N."/>
            <person name="Nakamura H."/>
            <person name="Ohtoshi R."/>
            <person name="Tomita M."/>
            <person name="Numata K."/>
            <person name="Arakawa K."/>
        </authorList>
    </citation>
    <scope>NUCLEOTIDE SEQUENCE [LARGE SCALE GENOMIC DNA]</scope>
</reference>
<dbReference type="GO" id="GO:0003964">
    <property type="term" value="F:RNA-directed DNA polymerase activity"/>
    <property type="evidence" value="ECO:0007669"/>
    <property type="project" value="UniProtKB-KW"/>
</dbReference>
<gene>
    <name evidence="2" type="ORF">EVAR_103354_1</name>
</gene>
<protein>
    <submittedName>
        <fullName evidence="2">Probable RNA-directed DNA polymerase from transposon X-element</fullName>
    </submittedName>
</protein>
<sequence>MWEYINDGYPIPDLVQVTLGQWLRDASGRFRHPRNRRKFPPDVLDLMRAKNTALHRASAYPTPKYRSRARALQREVRAHVQEFRNESWSDFQEEIVPTLKAFWKVTKALKTEEYIPVPPLKRKPHDLPASYRPISLLSGLGILFEKTLKTRLSDHLLGKGLIIDEQFGFHPVYSCPQRVLHLVEYASEDFKLKKQTVAVFFDVAKAFDKITDTSHPDMSALTRPDVLSEQEFLKAPPCLSCCTPRIRMTYRGRCPASNSRYSPMIPLSTIRIVLGNGPSSTSREQLMSWVNGSLNGGQRTVMTYVSPVFAHAALKALDRLQDLELPTLSKYMKDASKRFFEIAGSYFNALLRAAVDYGPPPSTHFIRRPRSVLNDPPDALTATVESLNDVNDTYD</sequence>
<dbReference type="EMBL" id="BGZK01001110">
    <property type="protein sequence ID" value="GBP71469.1"/>
    <property type="molecule type" value="Genomic_DNA"/>
</dbReference>
<dbReference type="PANTHER" id="PTHR19446">
    <property type="entry name" value="REVERSE TRANSCRIPTASES"/>
    <property type="match status" value="1"/>
</dbReference>
<dbReference type="InterPro" id="IPR000477">
    <property type="entry name" value="RT_dom"/>
</dbReference>
<name>A0A4C1YA07_EUMVA</name>
<keyword evidence="3" id="KW-1185">Reference proteome</keyword>
<proteinExistence type="predicted"/>
<dbReference type="OrthoDB" id="10050074at2759"/>
<evidence type="ECO:0000259" key="1">
    <source>
        <dbReference type="Pfam" id="PF00078"/>
    </source>
</evidence>
<accession>A0A4C1YA07</accession>
<organism evidence="2 3">
    <name type="scientific">Eumeta variegata</name>
    <name type="common">Bagworm moth</name>
    <name type="synonym">Eumeta japonica</name>
    <dbReference type="NCBI Taxonomy" id="151549"/>
    <lineage>
        <taxon>Eukaryota</taxon>
        <taxon>Metazoa</taxon>
        <taxon>Ecdysozoa</taxon>
        <taxon>Arthropoda</taxon>
        <taxon>Hexapoda</taxon>
        <taxon>Insecta</taxon>
        <taxon>Pterygota</taxon>
        <taxon>Neoptera</taxon>
        <taxon>Endopterygota</taxon>
        <taxon>Lepidoptera</taxon>
        <taxon>Glossata</taxon>
        <taxon>Ditrysia</taxon>
        <taxon>Tineoidea</taxon>
        <taxon>Psychidae</taxon>
        <taxon>Oiketicinae</taxon>
        <taxon>Eumeta</taxon>
    </lineage>
</organism>
<keyword evidence="2" id="KW-0808">Transferase</keyword>
<keyword evidence="2" id="KW-0548">Nucleotidyltransferase</keyword>